<gene>
    <name evidence="3" type="ORF">TSUD_141050</name>
</gene>
<sequence>MESEDKKYEETKTEKTIDLVKKIPSPYDLHTSDNPGILITQVQLKGENYDEWSKAMRTSLRARRKWGFVEGSIPQPTKDSSEMEDWWTVQSMLVSWILNTVEPSLRSTISYQENAKDLWEDIKERFSVVNGPRIQQIKAELAECRQTKMTMVAYYGMLKTLWDELTNYQQIPRCTCGGCKCDIGSKMEKQREEEKVHQFLMGLDDALYGTVRSNLLATDPLPSLNRVYATMVQEERVRVISKGKEERGEVVGFSAQTHTRGRGLTEIKEKDKCSNCNRTRHEAGNCFELIGYPEWWGERGHEVEDDIEEGLHLVEARMEEFEPMQCIPMEKPV</sequence>
<accession>A0A2Z6PGL9</accession>
<dbReference type="Proteomes" id="UP000242715">
    <property type="component" value="Unassembled WGS sequence"/>
</dbReference>
<name>A0A2Z6PGL9_TRISU</name>
<feature type="domain" description="Retrotransposon Copia-like N-terminal" evidence="2">
    <location>
        <begin position="30"/>
        <end position="76"/>
    </location>
</feature>
<dbReference type="Pfam" id="PF03732">
    <property type="entry name" value="Retrotrans_gag"/>
    <property type="match status" value="1"/>
</dbReference>
<feature type="domain" description="Retrotransposon gag" evidence="1">
    <location>
        <begin position="112"/>
        <end position="204"/>
    </location>
</feature>
<evidence type="ECO:0000313" key="4">
    <source>
        <dbReference type="Proteomes" id="UP000242715"/>
    </source>
</evidence>
<evidence type="ECO:0000259" key="1">
    <source>
        <dbReference type="Pfam" id="PF03732"/>
    </source>
</evidence>
<dbReference type="EMBL" id="DF973973">
    <property type="protein sequence ID" value="GAU43467.1"/>
    <property type="molecule type" value="Genomic_DNA"/>
</dbReference>
<evidence type="ECO:0000259" key="2">
    <source>
        <dbReference type="Pfam" id="PF14244"/>
    </source>
</evidence>
<reference evidence="4" key="1">
    <citation type="journal article" date="2017" name="Front. Plant Sci.">
        <title>Climate Clever Clovers: New Paradigm to Reduce the Environmental Footprint of Ruminants by Breeding Low Methanogenic Forages Utilizing Haplotype Variation.</title>
        <authorList>
            <person name="Kaur P."/>
            <person name="Appels R."/>
            <person name="Bayer P.E."/>
            <person name="Keeble-Gagnere G."/>
            <person name="Wang J."/>
            <person name="Hirakawa H."/>
            <person name="Shirasawa K."/>
            <person name="Vercoe P."/>
            <person name="Stefanova K."/>
            <person name="Durmic Z."/>
            <person name="Nichols P."/>
            <person name="Revell C."/>
            <person name="Isobe S.N."/>
            <person name="Edwards D."/>
            <person name="Erskine W."/>
        </authorList>
    </citation>
    <scope>NUCLEOTIDE SEQUENCE [LARGE SCALE GENOMIC DNA]</scope>
    <source>
        <strain evidence="4">cv. Daliak</strain>
    </source>
</reference>
<organism evidence="3 4">
    <name type="scientific">Trifolium subterraneum</name>
    <name type="common">Subterranean clover</name>
    <dbReference type="NCBI Taxonomy" id="3900"/>
    <lineage>
        <taxon>Eukaryota</taxon>
        <taxon>Viridiplantae</taxon>
        <taxon>Streptophyta</taxon>
        <taxon>Embryophyta</taxon>
        <taxon>Tracheophyta</taxon>
        <taxon>Spermatophyta</taxon>
        <taxon>Magnoliopsida</taxon>
        <taxon>eudicotyledons</taxon>
        <taxon>Gunneridae</taxon>
        <taxon>Pentapetalae</taxon>
        <taxon>rosids</taxon>
        <taxon>fabids</taxon>
        <taxon>Fabales</taxon>
        <taxon>Fabaceae</taxon>
        <taxon>Papilionoideae</taxon>
        <taxon>50 kb inversion clade</taxon>
        <taxon>NPAAA clade</taxon>
        <taxon>Hologalegina</taxon>
        <taxon>IRL clade</taxon>
        <taxon>Trifolieae</taxon>
        <taxon>Trifolium</taxon>
    </lineage>
</organism>
<dbReference type="PANTHER" id="PTHR37610">
    <property type="entry name" value="CCHC-TYPE DOMAIN-CONTAINING PROTEIN"/>
    <property type="match status" value="1"/>
</dbReference>
<keyword evidence="4" id="KW-1185">Reference proteome</keyword>
<proteinExistence type="predicted"/>
<evidence type="ECO:0000313" key="3">
    <source>
        <dbReference type="EMBL" id="GAU43467.1"/>
    </source>
</evidence>
<dbReference type="AlphaFoldDB" id="A0A2Z6PGL9"/>
<evidence type="ECO:0008006" key="5">
    <source>
        <dbReference type="Google" id="ProtNLM"/>
    </source>
</evidence>
<dbReference type="PANTHER" id="PTHR37610:SF101">
    <property type="entry name" value="(RAPE) HYPOTHETICAL PROTEIN"/>
    <property type="match status" value="1"/>
</dbReference>
<dbReference type="OrthoDB" id="1929700at2759"/>
<dbReference type="InterPro" id="IPR005162">
    <property type="entry name" value="Retrotrans_gag_dom"/>
</dbReference>
<protein>
    <recommendedName>
        <fullName evidence="5">Retrotransposon Copia-like N-terminal domain-containing protein</fullName>
    </recommendedName>
</protein>
<dbReference type="InterPro" id="IPR029472">
    <property type="entry name" value="Copia-like_N"/>
</dbReference>
<dbReference type="Pfam" id="PF14244">
    <property type="entry name" value="Retrotran_gag_3"/>
    <property type="match status" value="1"/>
</dbReference>